<dbReference type="OrthoDB" id="4174719at2"/>
<dbReference type="GO" id="GO:0008113">
    <property type="term" value="F:peptide-methionine (S)-S-oxide reductase activity"/>
    <property type="evidence" value="ECO:0007669"/>
    <property type="project" value="UniProtKB-UniRule"/>
</dbReference>
<evidence type="ECO:0000313" key="6">
    <source>
        <dbReference type="EMBL" id="TSJ42285.1"/>
    </source>
</evidence>
<gene>
    <name evidence="4 6" type="primary">msrA</name>
    <name evidence="6" type="ORF">FO442_10985</name>
</gene>
<dbReference type="Pfam" id="PF01625">
    <property type="entry name" value="PMSR"/>
    <property type="match status" value="1"/>
</dbReference>
<comment type="function">
    <text evidence="4">Has an important function as a repair enzyme for proteins that have been inactivated by oxidation. Catalyzes the reversible oxidation-reduction of methionine sulfoxide in proteins to methionine.</text>
</comment>
<feature type="active site" evidence="4">
    <location>
        <position position="11"/>
    </location>
</feature>
<dbReference type="RefSeq" id="WP_144333240.1">
    <property type="nucleotide sequence ID" value="NZ_VLPL01000005.1"/>
</dbReference>
<reference evidence="6 7" key="1">
    <citation type="submission" date="2019-07" db="EMBL/GenBank/DDBJ databases">
        <authorList>
            <person name="Huq M.A."/>
        </authorList>
    </citation>
    <scope>NUCLEOTIDE SEQUENCE [LARGE SCALE GENOMIC DNA]</scope>
    <source>
        <strain evidence="6 7">MAH-3</strain>
    </source>
</reference>
<dbReference type="Gene3D" id="3.30.1060.10">
    <property type="entry name" value="Peptide methionine sulphoxide reductase MsrA"/>
    <property type="match status" value="1"/>
</dbReference>
<dbReference type="NCBIfam" id="TIGR00401">
    <property type="entry name" value="msrA"/>
    <property type="match status" value="1"/>
</dbReference>
<dbReference type="AlphaFoldDB" id="A0A556MQX4"/>
<organism evidence="6 7">
    <name type="scientific">Fluviicola chungangensis</name>
    <dbReference type="NCBI Taxonomy" id="2597671"/>
    <lineage>
        <taxon>Bacteria</taxon>
        <taxon>Pseudomonadati</taxon>
        <taxon>Bacteroidota</taxon>
        <taxon>Flavobacteriia</taxon>
        <taxon>Flavobacteriales</taxon>
        <taxon>Crocinitomicaceae</taxon>
        <taxon>Fluviicola</taxon>
    </lineage>
</organism>
<comment type="catalytic activity">
    <reaction evidence="3 4">
        <text>[thioredoxin]-disulfide + L-methionine + H2O = L-methionine (S)-S-oxide + [thioredoxin]-dithiol</text>
        <dbReference type="Rhea" id="RHEA:19993"/>
        <dbReference type="Rhea" id="RHEA-COMP:10698"/>
        <dbReference type="Rhea" id="RHEA-COMP:10700"/>
        <dbReference type="ChEBI" id="CHEBI:15377"/>
        <dbReference type="ChEBI" id="CHEBI:29950"/>
        <dbReference type="ChEBI" id="CHEBI:50058"/>
        <dbReference type="ChEBI" id="CHEBI:57844"/>
        <dbReference type="ChEBI" id="CHEBI:58772"/>
        <dbReference type="EC" id="1.8.4.11"/>
    </reaction>
</comment>
<sequence length="176" mass="20044">MIKEATLGAGCFWCIEACYKDLKGIVSVTSGYAGGHVDEPTYKQVCTGTTGHAEVARVVYDDSVVSFDELLEVFWFVHDPTQLNRQGNDVGTQYRSVIFYHDAEQKEKALAYKAKLTEEHVWENPIVTEISPISNYFPAEDYHQNYLELNPGNAYCQAVVRPKYEKFKKVFADRLK</sequence>
<comment type="caution">
    <text evidence="6">The sequence shown here is derived from an EMBL/GenBank/DDBJ whole genome shotgun (WGS) entry which is preliminary data.</text>
</comment>
<dbReference type="Proteomes" id="UP000316008">
    <property type="component" value="Unassembled WGS sequence"/>
</dbReference>
<keyword evidence="1 4" id="KW-0560">Oxidoreductase</keyword>
<accession>A0A556MQX4</accession>
<dbReference type="InterPro" id="IPR036509">
    <property type="entry name" value="Met_Sox_Rdtase_MsrA_sf"/>
</dbReference>
<evidence type="ECO:0000313" key="7">
    <source>
        <dbReference type="Proteomes" id="UP000316008"/>
    </source>
</evidence>
<evidence type="ECO:0000256" key="4">
    <source>
        <dbReference type="HAMAP-Rule" id="MF_01401"/>
    </source>
</evidence>
<proteinExistence type="inferred from homology"/>
<evidence type="ECO:0000256" key="2">
    <source>
        <dbReference type="ARBA" id="ARBA00047806"/>
    </source>
</evidence>
<dbReference type="HAMAP" id="MF_01401">
    <property type="entry name" value="MsrA"/>
    <property type="match status" value="1"/>
</dbReference>
<name>A0A556MQX4_9FLAO</name>
<keyword evidence="7" id="KW-1185">Reference proteome</keyword>
<protein>
    <recommendedName>
        <fullName evidence="4">Peptide methionine sulfoxide reductase MsrA</fullName>
        <shortName evidence="4">Protein-methionine-S-oxide reductase</shortName>
        <ecNumber evidence="4">1.8.4.11</ecNumber>
    </recommendedName>
    <alternativeName>
        <fullName evidence="4">Peptide-methionine (S)-S-oxide reductase</fullName>
        <shortName evidence="4">Peptide Met(O) reductase</shortName>
    </alternativeName>
</protein>
<dbReference type="PANTHER" id="PTHR43774">
    <property type="entry name" value="PEPTIDE METHIONINE SULFOXIDE REDUCTASE"/>
    <property type="match status" value="1"/>
</dbReference>
<dbReference type="InterPro" id="IPR002569">
    <property type="entry name" value="Met_Sox_Rdtase_MsrA_dom"/>
</dbReference>
<evidence type="ECO:0000256" key="3">
    <source>
        <dbReference type="ARBA" id="ARBA00048782"/>
    </source>
</evidence>
<dbReference type="EC" id="1.8.4.11" evidence="4"/>
<evidence type="ECO:0000259" key="5">
    <source>
        <dbReference type="Pfam" id="PF01625"/>
    </source>
</evidence>
<dbReference type="SUPFAM" id="SSF55068">
    <property type="entry name" value="Peptide methionine sulfoxide reductase"/>
    <property type="match status" value="1"/>
</dbReference>
<feature type="domain" description="Peptide methionine sulphoxide reductase MsrA" evidence="5">
    <location>
        <begin position="4"/>
        <end position="157"/>
    </location>
</feature>
<evidence type="ECO:0000256" key="1">
    <source>
        <dbReference type="ARBA" id="ARBA00023002"/>
    </source>
</evidence>
<comment type="catalytic activity">
    <reaction evidence="2 4">
        <text>L-methionyl-[protein] + [thioredoxin]-disulfide + H2O = L-methionyl-(S)-S-oxide-[protein] + [thioredoxin]-dithiol</text>
        <dbReference type="Rhea" id="RHEA:14217"/>
        <dbReference type="Rhea" id="RHEA-COMP:10698"/>
        <dbReference type="Rhea" id="RHEA-COMP:10700"/>
        <dbReference type="Rhea" id="RHEA-COMP:12313"/>
        <dbReference type="Rhea" id="RHEA-COMP:12315"/>
        <dbReference type="ChEBI" id="CHEBI:15377"/>
        <dbReference type="ChEBI" id="CHEBI:16044"/>
        <dbReference type="ChEBI" id="CHEBI:29950"/>
        <dbReference type="ChEBI" id="CHEBI:44120"/>
        <dbReference type="ChEBI" id="CHEBI:50058"/>
        <dbReference type="EC" id="1.8.4.11"/>
    </reaction>
</comment>
<dbReference type="EMBL" id="VLPL01000005">
    <property type="protein sequence ID" value="TSJ42285.1"/>
    <property type="molecule type" value="Genomic_DNA"/>
</dbReference>
<comment type="similarity">
    <text evidence="4">Belongs to the MsrA Met sulfoxide reductase family.</text>
</comment>
<dbReference type="PANTHER" id="PTHR43774:SF1">
    <property type="entry name" value="PEPTIDE METHIONINE SULFOXIDE REDUCTASE MSRA 2"/>
    <property type="match status" value="1"/>
</dbReference>
<dbReference type="GO" id="GO:0033744">
    <property type="term" value="F:L-methionine:thioredoxin-disulfide S-oxidoreductase activity"/>
    <property type="evidence" value="ECO:0007669"/>
    <property type="project" value="RHEA"/>
</dbReference>